<proteinExistence type="predicted"/>
<dbReference type="Proteomes" id="UP000000600">
    <property type="component" value="Unassembled WGS sequence"/>
</dbReference>
<sequence length="41" mass="4906">MTKKWKLVEISLLKTNVCMHFDQNLIGVGYYEEDGQKWIMD</sequence>
<dbReference type="HOGENOM" id="CLU_3280693_0_0_1"/>
<name>A0C713_PARTE</name>
<reference evidence="1 2" key="1">
    <citation type="journal article" date="2006" name="Nature">
        <title>Global trends of whole-genome duplications revealed by the ciliate Paramecium tetraurelia.</title>
        <authorList>
            <consortium name="Genoscope"/>
            <person name="Aury J.-M."/>
            <person name="Jaillon O."/>
            <person name="Duret L."/>
            <person name="Noel B."/>
            <person name="Jubin C."/>
            <person name="Porcel B.M."/>
            <person name="Segurens B."/>
            <person name="Daubin V."/>
            <person name="Anthouard V."/>
            <person name="Aiach N."/>
            <person name="Arnaiz O."/>
            <person name="Billaut A."/>
            <person name="Beisson J."/>
            <person name="Blanc I."/>
            <person name="Bouhouche K."/>
            <person name="Camara F."/>
            <person name="Duharcourt S."/>
            <person name="Guigo R."/>
            <person name="Gogendeau D."/>
            <person name="Katinka M."/>
            <person name="Keller A.-M."/>
            <person name="Kissmehl R."/>
            <person name="Klotz C."/>
            <person name="Koll F."/>
            <person name="Le Moue A."/>
            <person name="Lepere C."/>
            <person name="Malinsky S."/>
            <person name="Nowacki M."/>
            <person name="Nowak J.K."/>
            <person name="Plattner H."/>
            <person name="Poulain J."/>
            <person name="Ruiz F."/>
            <person name="Serrano V."/>
            <person name="Zagulski M."/>
            <person name="Dessen P."/>
            <person name="Betermier M."/>
            <person name="Weissenbach J."/>
            <person name="Scarpelli C."/>
            <person name="Schachter V."/>
            <person name="Sperling L."/>
            <person name="Meyer E."/>
            <person name="Cohen J."/>
            <person name="Wincker P."/>
        </authorList>
    </citation>
    <scope>NUCLEOTIDE SEQUENCE [LARGE SCALE GENOMIC DNA]</scope>
    <source>
        <strain evidence="1 2">Stock d4-2</strain>
    </source>
</reference>
<organism evidence="1 2">
    <name type="scientific">Paramecium tetraurelia</name>
    <dbReference type="NCBI Taxonomy" id="5888"/>
    <lineage>
        <taxon>Eukaryota</taxon>
        <taxon>Sar</taxon>
        <taxon>Alveolata</taxon>
        <taxon>Ciliophora</taxon>
        <taxon>Intramacronucleata</taxon>
        <taxon>Oligohymenophorea</taxon>
        <taxon>Peniculida</taxon>
        <taxon>Parameciidae</taxon>
        <taxon>Paramecium</taxon>
    </lineage>
</organism>
<dbReference type="EMBL" id="CT868045">
    <property type="protein sequence ID" value="CAK66580.1"/>
    <property type="molecule type" value="Genomic_DNA"/>
</dbReference>
<dbReference type="InParanoid" id="A0C713"/>
<dbReference type="AlphaFoldDB" id="A0C713"/>
<dbReference type="GeneID" id="76803745"/>
<gene>
    <name evidence="1" type="ORF">GSPATT00035709001</name>
</gene>
<dbReference type="RefSeq" id="XP_052287131.1">
    <property type="nucleotide sequence ID" value="XM_052431150.1"/>
</dbReference>
<keyword evidence="2" id="KW-1185">Reference proteome</keyword>
<evidence type="ECO:0000313" key="1">
    <source>
        <dbReference type="EMBL" id="CAK66580.1"/>
    </source>
</evidence>
<protein>
    <submittedName>
        <fullName evidence="1">Uncharacterized protein</fullName>
    </submittedName>
</protein>
<accession>A0C713</accession>
<evidence type="ECO:0000313" key="2">
    <source>
        <dbReference type="Proteomes" id="UP000000600"/>
    </source>
</evidence>